<dbReference type="OMA" id="GHCAARN"/>
<dbReference type="PANTHER" id="PTHR33021:SF553">
    <property type="entry name" value="PHYTOCYANIN DOMAIN-CONTAINING PROTEIN"/>
    <property type="match status" value="1"/>
</dbReference>
<evidence type="ECO:0000256" key="4">
    <source>
        <dbReference type="ARBA" id="ARBA00022723"/>
    </source>
</evidence>
<dbReference type="STRING" id="3988.B9RBW4"/>
<reference evidence="16" key="1">
    <citation type="journal article" date="2010" name="Nat. Biotechnol.">
        <title>Draft genome sequence of the oilseed species Ricinus communis.</title>
        <authorList>
            <person name="Chan A.P."/>
            <person name="Crabtree J."/>
            <person name="Zhao Q."/>
            <person name="Lorenzi H."/>
            <person name="Orvis J."/>
            <person name="Puiu D."/>
            <person name="Melake-Berhan A."/>
            <person name="Jones K.M."/>
            <person name="Redman J."/>
            <person name="Chen G."/>
            <person name="Cahoon E.B."/>
            <person name="Gedil M."/>
            <person name="Stanke M."/>
            <person name="Haas B.J."/>
            <person name="Wortman J.R."/>
            <person name="Fraser-Liggett C.M."/>
            <person name="Ravel J."/>
            <person name="Rabinowicz P.D."/>
        </authorList>
    </citation>
    <scope>NUCLEOTIDE SEQUENCE [LARGE SCALE GENOMIC DNA]</scope>
    <source>
        <strain evidence="16">cv. Hale</strain>
    </source>
</reference>
<evidence type="ECO:0000256" key="8">
    <source>
        <dbReference type="ARBA" id="ARBA00023008"/>
    </source>
</evidence>
<dbReference type="InterPro" id="IPR008972">
    <property type="entry name" value="Cupredoxin"/>
</dbReference>
<accession>B9RBW4</accession>
<dbReference type="InterPro" id="IPR039391">
    <property type="entry name" value="Phytocyanin-like"/>
</dbReference>
<evidence type="ECO:0000256" key="7">
    <source>
        <dbReference type="ARBA" id="ARBA00022989"/>
    </source>
</evidence>
<evidence type="ECO:0000256" key="6">
    <source>
        <dbReference type="ARBA" id="ARBA00022982"/>
    </source>
</evidence>
<dbReference type="AlphaFoldDB" id="B9RBW4"/>
<keyword evidence="9 12" id="KW-0472">Membrane</keyword>
<dbReference type="OrthoDB" id="823279at2759"/>
<evidence type="ECO:0000313" key="16">
    <source>
        <dbReference type="Proteomes" id="UP000008311"/>
    </source>
</evidence>
<dbReference type="FunFam" id="2.60.40.420:FF:000067">
    <property type="entry name" value="Cupredoxin superfamily protein"/>
    <property type="match status" value="1"/>
</dbReference>
<keyword evidence="6" id="KW-0249">Electron transport</keyword>
<feature type="chain" id="PRO_5002890896" evidence="13">
    <location>
        <begin position="23"/>
        <end position="174"/>
    </location>
</feature>
<dbReference type="InParanoid" id="B9RBW4"/>
<evidence type="ECO:0000256" key="13">
    <source>
        <dbReference type="SAM" id="SignalP"/>
    </source>
</evidence>
<evidence type="ECO:0000313" key="15">
    <source>
        <dbReference type="EMBL" id="EEF51035.1"/>
    </source>
</evidence>
<dbReference type="Proteomes" id="UP000008311">
    <property type="component" value="Unassembled WGS sequence"/>
</dbReference>
<keyword evidence="10" id="KW-1015">Disulfide bond</keyword>
<dbReference type="GO" id="GO:0046872">
    <property type="term" value="F:metal ion binding"/>
    <property type="evidence" value="ECO:0007669"/>
    <property type="project" value="UniProtKB-KW"/>
</dbReference>
<feature type="transmembrane region" description="Helical" evidence="12">
    <location>
        <begin position="148"/>
        <end position="173"/>
    </location>
</feature>
<evidence type="ECO:0000256" key="11">
    <source>
        <dbReference type="ARBA" id="ARBA00023180"/>
    </source>
</evidence>
<keyword evidence="4" id="KW-0479">Metal-binding</keyword>
<dbReference type="Gene3D" id="2.60.40.420">
    <property type="entry name" value="Cupredoxins - blue copper proteins"/>
    <property type="match status" value="1"/>
</dbReference>
<proteinExistence type="predicted"/>
<dbReference type="GO" id="GO:0005886">
    <property type="term" value="C:plasma membrane"/>
    <property type="evidence" value="ECO:0000318"/>
    <property type="project" value="GO_Central"/>
</dbReference>
<dbReference type="SUPFAM" id="SSF49503">
    <property type="entry name" value="Cupredoxins"/>
    <property type="match status" value="1"/>
</dbReference>
<feature type="signal peptide" evidence="13">
    <location>
        <begin position="1"/>
        <end position="22"/>
    </location>
</feature>
<protein>
    <submittedName>
        <fullName evidence="15">Blue copper protein, putative</fullName>
    </submittedName>
</protein>
<dbReference type="InterPro" id="IPR003245">
    <property type="entry name" value="Phytocyanin_dom"/>
</dbReference>
<keyword evidence="7 12" id="KW-1133">Transmembrane helix</keyword>
<gene>
    <name evidence="15" type="ORF">RCOM_1681690</name>
</gene>
<name>B9RBW4_RICCO</name>
<feature type="domain" description="Phytocyanin" evidence="14">
    <location>
        <begin position="23"/>
        <end position="123"/>
    </location>
</feature>
<sequence length="174" mass="18089">MASSKIFVVIAILTVSVPLVLAVEHLVGDETGWTTNFNYQSWAAGKEFHVSDKLVFKYPAGVHNVLRVDGTGFQECTAPATTEALTSGEDTITLASPGKKWYICTVGKHCESGNMKLAITVLPELGSPETSPSPVAASPSPSENPVSAAIAGVNVSGSYILVFAIAAILGLVVA</sequence>
<keyword evidence="8" id="KW-0186">Copper</keyword>
<dbReference type="CDD" id="cd04216">
    <property type="entry name" value="Phytocyanin"/>
    <property type="match status" value="1"/>
</dbReference>
<keyword evidence="5 13" id="KW-0732">Signal</keyword>
<dbReference type="eggNOG" id="ENOG502S3NY">
    <property type="taxonomic scope" value="Eukaryota"/>
</dbReference>
<keyword evidence="11" id="KW-0325">Glycoprotein</keyword>
<dbReference type="EMBL" id="EQ973774">
    <property type="protein sequence ID" value="EEF51035.1"/>
    <property type="molecule type" value="Genomic_DNA"/>
</dbReference>
<dbReference type="GO" id="GO:0009055">
    <property type="term" value="F:electron transfer activity"/>
    <property type="evidence" value="ECO:0007669"/>
    <property type="project" value="InterPro"/>
</dbReference>
<evidence type="ECO:0000256" key="12">
    <source>
        <dbReference type="SAM" id="Phobius"/>
    </source>
</evidence>
<evidence type="ECO:0000256" key="1">
    <source>
        <dbReference type="ARBA" id="ARBA00004479"/>
    </source>
</evidence>
<dbReference type="PANTHER" id="PTHR33021">
    <property type="entry name" value="BLUE COPPER PROTEIN"/>
    <property type="match status" value="1"/>
</dbReference>
<evidence type="ECO:0000256" key="3">
    <source>
        <dbReference type="ARBA" id="ARBA00022692"/>
    </source>
</evidence>
<evidence type="ECO:0000256" key="9">
    <source>
        <dbReference type="ARBA" id="ARBA00023136"/>
    </source>
</evidence>
<keyword evidence="16" id="KW-1185">Reference proteome</keyword>
<dbReference type="GO" id="GO:0009610">
    <property type="term" value="P:response to symbiotic fungus"/>
    <property type="evidence" value="ECO:0007669"/>
    <property type="project" value="UniProtKB-ARBA"/>
</dbReference>
<evidence type="ECO:0000256" key="2">
    <source>
        <dbReference type="ARBA" id="ARBA00022448"/>
    </source>
</evidence>
<dbReference type="Pfam" id="PF02298">
    <property type="entry name" value="Cu_bind_like"/>
    <property type="match status" value="1"/>
</dbReference>
<dbReference type="PROSITE" id="PS51485">
    <property type="entry name" value="PHYTOCYANIN"/>
    <property type="match status" value="1"/>
</dbReference>
<organism evidence="15 16">
    <name type="scientific">Ricinus communis</name>
    <name type="common">Castor bean</name>
    <dbReference type="NCBI Taxonomy" id="3988"/>
    <lineage>
        <taxon>Eukaryota</taxon>
        <taxon>Viridiplantae</taxon>
        <taxon>Streptophyta</taxon>
        <taxon>Embryophyta</taxon>
        <taxon>Tracheophyta</taxon>
        <taxon>Spermatophyta</taxon>
        <taxon>Magnoliopsida</taxon>
        <taxon>eudicotyledons</taxon>
        <taxon>Gunneridae</taxon>
        <taxon>Pentapetalae</taxon>
        <taxon>rosids</taxon>
        <taxon>fabids</taxon>
        <taxon>Malpighiales</taxon>
        <taxon>Euphorbiaceae</taxon>
        <taxon>Acalyphoideae</taxon>
        <taxon>Acalypheae</taxon>
        <taxon>Ricinus</taxon>
    </lineage>
</organism>
<comment type="subcellular location">
    <subcellularLocation>
        <location evidence="1">Membrane</location>
        <topology evidence="1">Single-pass type I membrane protein</topology>
    </subcellularLocation>
</comment>
<keyword evidence="3 12" id="KW-0812">Transmembrane</keyword>
<keyword evidence="2" id="KW-0813">Transport</keyword>
<evidence type="ECO:0000256" key="5">
    <source>
        <dbReference type="ARBA" id="ARBA00022729"/>
    </source>
</evidence>
<evidence type="ECO:0000259" key="14">
    <source>
        <dbReference type="PROSITE" id="PS51485"/>
    </source>
</evidence>
<evidence type="ECO:0000256" key="10">
    <source>
        <dbReference type="ARBA" id="ARBA00023157"/>
    </source>
</evidence>